<organism evidence="3 4">
    <name type="scientific">Tagetes erecta</name>
    <name type="common">African marigold</name>
    <dbReference type="NCBI Taxonomy" id="13708"/>
    <lineage>
        <taxon>Eukaryota</taxon>
        <taxon>Viridiplantae</taxon>
        <taxon>Streptophyta</taxon>
        <taxon>Embryophyta</taxon>
        <taxon>Tracheophyta</taxon>
        <taxon>Spermatophyta</taxon>
        <taxon>Magnoliopsida</taxon>
        <taxon>eudicotyledons</taxon>
        <taxon>Gunneridae</taxon>
        <taxon>Pentapetalae</taxon>
        <taxon>asterids</taxon>
        <taxon>campanulids</taxon>
        <taxon>Asterales</taxon>
        <taxon>Asteraceae</taxon>
        <taxon>Asteroideae</taxon>
        <taxon>Heliantheae alliance</taxon>
        <taxon>Tageteae</taxon>
        <taxon>Tagetes</taxon>
    </lineage>
</organism>
<accession>A0AAD8NXU6</accession>
<evidence type="ECO:0000256" key="1">
    <source>
        <dbReference type="SAM" id="Coils"/>
    </source>
</evidence>
<dbReference type="Proteomes" id="UP001229421">
    <property type="component" value="Unassembled WGS sequence"/>
</dbReference>
<feature type="compositionally biased region" description="Basic and acidic residues" evidence="2">
    <location>
        <begin position="1"/>
        <end position="18"/>
    </location>
</feature>
<keyword evidence="1" id="KW-0175">Coiled coil</keyword>
<feature type="region of interest" description="Disordered" evidence="2">
    <location>
        <begin position="142"/>
        <end position="189"/>
    </location>
</feature>
<feature type="coiled-coil region" evidence="1">
    <location>
        <begin position="101"/>
        <end position="128"/>
    </location>
</feature>
<proteinExistence type="predicted"/>
<dbReference type="AlphaFoldDB" id="A0AAD8NXU6"/>
<comment type="caution">
    <text evidence="3">The sequence shown here is derived from an EMBL/GenBank/DDBJ whole genome shotgun (WGS) entry which is preliminary data.</text>
</comment>
<keyword evidence="4" id="KW-1185">Reference proteome</keyword>
<feature type="region of interest" description="Disordered" evidence="2">
    <location>
        <begin position="1"/>
        <end position="30"/>
    </location>
</feature>
<reference evidence="3" key="1">
    <citation type="journal article" date="2023" name="bioRxiv">
        <title>Improved chromosome-level genome assembly for marigold (Tagetes erecta).</title>
        <authorList>
            <person name="Jiang F."/>
            <person name="Yuan L."/>
            <person name="Wang S."/>
            <person name="Wang H."/>
            <person name="Xu D."/>
            <person name="Wang A."/>
            <person name="Fan W."/>
        </authorList>
    </citation>
    <scope>NUCLEOTIDE SEQUENCE</scope>
    <source>
        <strain evidence="3">WSJ</strain>
        <tissue evidence="3">Leaf</tissue>
    </source>
</reference>
<feature type="compositionally biased region" description="Polar residues" evidence="2">
    <location>
        <begin position="19"/>
        <end position="30"/>
    </location>
</feature>
<gene>
    <name evidence="3" type="ORF">QVD17_08882</name>
</gene>
<sequence length="201" mass="22816">MVRLSRNFEAEKKTELKQKTSPGELQQSLSKNVGDTEVIKSAETELIKESSLEITKVVNVIDEKEEGQSSYKDVLIKYEHGKNTKVFTDLNEENTHLLWIIQNLKSKNEKLEAKVVEKEDLLHEYRVNQYKSLQADLELAKHQDSEVPASSSDKDQVVPEVNPDVAQTETHIVTRSSSSMSETVTAEGYDLEKAKGRRKLV</sequence>
<dbReference type="EMBL" id="JAUHHV010000002">
    <property type="protein sequence ID" value="KAK1432015.1"/>
    <property type="molecule type" value="Genomic_DNA"/>
</dbReference>
<protein>
    <submittedName>
        <fullName evidence="3">Uncharacterized protein</fullName>
    </submittedName>
</protein>
<feature type="compositionally biased region" description="Polar residues" evidence="2">
    <location>
        <begin position="165"/>
        <end position="184"/>
    </location>
</feature>
<evidence type="ECO:0000256" key="2">
    <source>
        <dbReference type="SAM" id="MobiDB-lite"/>
    </source>
</evidence>
<evidence type="ECO:0000313" key="3">
    <source>
        <dbReference type="EMBL" id="KAK1432015.1"/>
    </source>
</evidence>
<name>A0AAD8NXU6_TARER</name>
<evidence type="ECO:0000313" key="4">
    <source>
        <dbReference type="Proteomes" id="UP001229421"/>
    </source>
</evidence>